<keyword evidence="1" id="KW-1133">Transmembrane helix</keyword>
<keyword evidence="1" id="KW-0472">Membrane</keyword>
<keyword evidence="1" id="KW-0812">Transmembrane</keyword>
<proteinExistence type="predicted"/>
<name>A0A2G9U4R9_TELCI</name>
<dbReference type="AlphaFoldDB" id="A0A2G9U4R9"/>
<evidence type="ECO:0000313" key="3">
    <source>
        <dbReference type="Proteomes" id="UP000230423"/>
    </source>
</evidence>
<sequence length="63" mass="7864">MDYAQLRRWTETRVSRYKRLMNIHYTHKWLFEISRYMYFYIGLGELIFLSALSIVGERENIRK</sequence>
<evidence type="ECO:0000313" key="2">
    <source>
        <dbReference type="EMBL" id="PIO64510.1"/>
    </source>
</evidence>
<dbReference type="OrthoDB" id="5832478at2759"/>
<protein>
    <submittedName>
        <fullName evidence="2">Uncharacterized protein</fullName>
    </submittedName>
</protein>
<dbReference type="EMBL" id="KZ349844">
    <property type="protein sequence ID" value="PIO64510.1"/>
    <property type="molecule type" value="Genomic_DNA"/>
</dbReference>
<gene>
    <name evidence="2" type="ORF">TELCIR_13859</name>
</gene>
<dbReference type="Proteomes" id="UP000230423">
    <property type="component" value="Unassembled WGS sequence"/>
</dbReference>
<accession>A0A2G9U4R9</accession>
<reference evidence="2 3" key="1">
    <citation type="submission" date="2015-09" db="EMBL/GenBank/DDBJ databases">
        <title>Draft genome of the parasitic nematode Teladorsagia circumcincta isolate WARC Sus (inbred).</title>
        <authorList>
            <person name="Mitreva M."/>
        </authorList>
    </citation>
    <scope>NUCLEOTIDE SEQUENCE [LARGE SCALE GENOMIC DNA]</scope>
    <source>
        <strain evidence="2 3">S</strain>
    </source>
</reference>
<organism evidence="2 3">
    <name type="scientific">Teladorsagia circumcincta</name>
    <name type="common">Brown stomach worm</name>
    <name type="synonym">Ostertagia circumcincta</name>
    <dbReference type="NCBI Taxonomy" id="45464"/>
    <lineage>
        <taxon>Eukaryota</taxon>
        <taxon>Metazoa</taxon>
        <taxon>Ecdysozoa</taxon>
        <taxon>Nematoda</taxon>
        <taxon>Chromadorea</taxon>
        <taxon>Rhabditida</taxon>
        <taxon>Rhabditina</taxon>
        <taxon>Rhabditomorpha</taxon>
        <taxon>Strongyloidea</taxon>
        <taxon>Trichostrongylidae</taxon>
        <taxon>Teladorsagia</taxon>
    </lineage>
</organism>
<keyword evidence="3" id="KW-1185">Reference proteome</keyword>
<feature type="transmembrane region" description="Helical" evidence="1">
    <location>
        <begin position="37"/>
        <end position="55"/>
    </location>
</feature>
<evidence type="ECO:0000256" key="1">
    <source>
        <dbReference type="SAM" id="Phobius"/>
    </source>
</evidence>